<name>A0A8S2TLN3_9BILA</name>
<dbReference type="AlphaFoldDB" id="A0A8S2TLN3"/>
<evidence type="ECO:0000313" key="2">
    <source>
        <dbReference type="EMBL" id="CAF4288540.1"/>
    </source>
</evidence>
<dbReference type="EMBL" id="CAJNOK010034011">
    <property type="protein sequence ID" value="CAF1500094.1"/>
    <property type="molecule type" value="Genomic_DNA"/>
</dbReference>
<organism evidence="2 3">
    <name type="scientific">Didymodactylos carnosus</name>
    <dbReference type="NCBI Taxonomy" id="1234261"/>
    <lineage>
        <taxon>Eukaryota</taxon>
        <taxon>Metazoa</taxon>
        <taxon>Spiralia</taxon>
        <taxon>Gnathifera</taxon>
        <taxon>Rotifera</taxon>
        <taxon>Eurotatoria</taxon>
        <taxon>Bdelloidea</taxon>
        <taxon>Philodinida</taxon>
        <taxon>Philodinidae</taxon>
        <taxon>Didymodactylos</taxon>
    </lineage>
</organism>
<comment type="caution">
    <text evidence="2">The sequence shown here is derived from an EMBL/GenBank/DDBJ whole genome shotgun (WGS) entry which is preliminary data.</text>
</comment>
<proteinExistence type="predicted"/>
<evidence type="ECO:0000313" key="3">
    <source>
        <dbReference type="Proteomes" id="UP000682733"/>
    </source>
</evidence>
<accession>A0A8S2TLN3</accession>
<protein>
    <submittedName>
        <fullName evidence="2">Uncharacterized protein</fullName>
    </submittedName>
</protein>
<gene>
    <name evidence="1" type="ORF">OVA965_LOCUS36896</name>
    <name evidence="2" type="ORF">TMI583_LOCUS37928</name>
</gene>
<evidence type="ECO:0000313" key="1">
    <source>
        <dbReference type="EMBL" id="CAF1500094.1"/>
    </source>
</evidence>
<sequence>MISGVVCKQLHINVKHNPVTLMLHGDGMNIITTKLKKFYVVSATFVELPPPLREYSRNILLLHLFLSENEATAAVLFDRLRSNMKDFINRNHLYTGANSSAF</sequence>
<dbReference type="Proteomes" id="UP000677228">
    <property type="component" value="Unassembled WGS sequence"/>
</dbReference>
<reference evidence="2" key="1">
    <citation type="submission" date="2021-02" db="EMBL/GenBank/DDBJ databases">
        <authorList>
            <person name="Nowell W R."/>
        </authorList>
    </citation>
    <scope>NUCLEOTIDE SEQUENCE</scope>
</reference>
<dbReference type="Proteomes" id="UP000682733">
    <property type="component" value="Unassembled WGS sequence"/>
</dbReference>
<dbReference type="EMBL" id="CAJOBA010056007">
    <property type="protein sequence ID" value="CAF4288540.1"/>
    <property type="molecule type" value="Genomic_DNA"/>
</dbReference>